<dbReference type="EMBL" id="KQ483413">
    <property type="protein sequence ID" value="KYP53449.1"/>
    <property type="molecule type" value="Genomic_DNA"/>
</dbReference>
<gene>
    <name evidence="1" type="ORF">KK1_024586</name>
</gene>
<dbReference type="Proteomes" id="UP000075243">
    <property type="component" value="Unassembled WGS sequence"/>
</dbReference>
<proteinExistence type="predicted"/>
<dbReference type="AlphaFoldDB" id="A0A151SFA1"/>
<reference evidence="1" key="1">
    <citation type="journal article" date="2012" name="Nat. Biotechnol.">
        <title>Draft genome sequence of pigeonpea (Cajanus cajan), an orphan legume crop of resource-poor farmers.</title>
        <authorList>
            <person name="Varshney R.K."/>
            <person name="Chen W."/>
            <person name="Li Y."/>
            <person name="Bharti A.K."/>
            <person name="Saxena R.K."/>
            <person name="Schlueter J.A."/>
            <person name="Donoghue M.T."/>
            <person name="Azam S."/>
            <person name="Fan G."/>
            <person name="Whaley A.M."/>
            <person name="Farmer A.D."/>
            <person name="Sheridan J."/>
            <person name="Iwata A."/>
            <person name="Tuteja R."/>
            <person name="Penmetsa R.V."/>
            <person name="Wu W."/>
            <person name="Upadhyaya H.D."/>
            <person name="Yang S.P."/>
            <person name="Shah T."/>
            <person name="Saxena K.B."/>
            <person name="Michael T."/>
            <person name="McCombie W.R."/>
            <person name="Yang B."/>
            <person name="Zhang G."/>
            <person name="Yang H."/>
            <person name="Wang J."/>
            <person name="Spillane C."/>
            <person name="Cook D.R."/>
            <person name="May G.D."/>
            <person name="Xu X."/>
            <person name="Jackson S.A."/>
        </authorList>
    </citation>
    <scope>NUCLEOTIDE SEQUENCE [LARGE SCALE GENOMIC DNA]</scope>
</reference>
<dbReference type="Gramene" id="C.cajan_24373.t">
    <property type="protein sequence ID" value="C.cajan_24373.t.cds1"/>
    <property type="gene ID" value="C.cajan_24373"/>
</dbReference>
<name>A0A151SFA1_CAJCA</name>
<accession>A0A151SFA1</accession>
<protein>
    <submittedName>
        <fullName evidence="1">Uncharacterized protein</fullName>
    </submittedName>
</protein>
<sequence>MFITLILKVENVVNLKQMMLISLCNVSYKVFTKILAYKLRRVVEGLASFN</sequence>
<keyword evidence="2" id="KW-1185">Reference proteome</keyword>
<evidence type="ECO:0000313" key="1">
    <source>
        <dbReference type="EMBL" id="KYP53449.1"/>
    </source>
</evidence>
<organism evidence="1 2">
    <name type="scientific">Cajanus cajan</name>
    <name type="common">Pigeon pea</name>
    <name type="synonym">Cajanus indicus</name>
    <dbReference type="NCBI Taxonomy" id="3821"/>
    <lineage>
        <taxon>Eukaryota</taxon>
        <taxon>Viridiplantae</taxon>
        <taxon>Streptophyta</taxon>
        <taxon>Embryophyta</taxon>
        <taxon>Tracheophyta</taxon>
        <taxon>Spermatophyta</taxon>
        <taxon>Magnoliopsida</taxon>
        <taxon>eudicotyledons</taxon>
        <taxon>Gunneridae</taxon>
        <taxon>Pentapetalae</taxon>
        <taxon>rosids</taxon>
        <taxon>fabids</taxon>
        <taxon>Fabales</taxon>
        <taxon>Fabaceae</taxon>
        <taxon>Papilionoideae</taxon>
        <taxon>50 kb inversion clade</taxon>
        <taxon>NPAAA clade</taxon>
        <taxon>indigoferoid/millettioid clade</taxon>
        <taxon>Phaseoleae</taxon>
        <taxon>Cajanus</taxon>
    </lineage>
</organism>
<evidence type="ECO:0000313" key="2">
    <source>
        <dbReference type="Proteomes" id="UP000075243"/>
    </source>
</evidence>